<evidence type="ECO:0000256" key="2">
    <source>
        <dbReference type="ARBA" id="ARBA00012637"/>
    </source>
</evidence>
<gene>
    <name evidence="11" type="ORF">RISK_001938</name>
</gene>
<accession>A0A0J1BHU2</accession>
<dbReference type="PRINTS" id="PR00411">
    <property type="entry name" value="PNDRDTASEI"/>
</dbReference>
<protein>
    <recommendedName>
        <fullName evidence="2">NADH:ubiquinone reductase (non-electrogenic)</fullName>
        <ecNumber evidence="2">1.6.5.9</ecNumber>
    </recommendedName>
</protein>
<dbReference type="InterPro" id="IPR045024">
    <property type="entry name" value="NDH-2"/>
</dbReference>
<dbReference type="Gene3D" id="3.50.50.100">
    <property type="match status" value="1"/>
</dbReference>
<dbReference type="Proteomes" id="UP000036367">
    <property type="component" value="Unassembled WGS sequence"/>
</dbReference>
<comment type="caution">
    <text evidence="11">The sequence shown here is derived from an EMBL/GenBank/DDBJ whole genome shotgun (WGS) entry which is preliminary data.</text>
</comment>
<name>A0A0J1BHU2_RHOIS</name>
<dbReference type="Pfam" id="PF07992">
    <property type="entry name" value="Pyr_redox_2"/>
    <property type="match status" value="1"/>
</dbReference>
<organism evidence="11 12">
    <name type="scientific">Rhodopirellula islandica</name>
    <dbReference type="NCBI Taxonomy" id="595434"/>
    <lineage>
        <taxon>Bacteria</taxon>
        <taxon>Pseudomonadati</taxon>
        <taxon>Planctomycetota</taxon>
        <taxon>Planctomycetia</taxon>
        <taxon>Pirellulales</taxon>
        <taxon>Pirellulaceae</taxon>
        <taxon>Rhodopirellula</taxon>
    </lineage>
</organism>
<keyword evidence="4" id="KW-0274">FAD</keyword>
<feature type="region of interest" description="Disordered" evidence="8">
    <location>
        <begin position="1"/>
        <end position="31"/>
    </location>
</feature>
<evidence type="ECO:0000256" key="3">
    <source>
        <dbReference type="ARBA" id="ARBA00022630"/>
    </source>
</evidence>
<dbReference type="EMBL" id="LECT01000016">
    <property type="protein sequence ID" value="KLU06087.1"/>
    <property type="molecule type" value="Genomic_DNA"/>
</dbReference>
<dbReference type="InterPro" id="IPR023753">
    <property type="entry name" value="FAD/NAD-binding_dom"/>
</dbReference>
<keyword evidence="12" id="KW-1185">Reference proteome</keyword>
<keyword evidence="3" id="KW-0285">Flavoprotein</keyword>
<dbReference type="GO" id="GO:0050136">
    <property type="term" value="F:NADH dehydrogenase (quinone) (non-electrogenic) activity"/>
    <property type="evidence" value="ECO:0007669"/>
    <property type="project" value="UniProtKB-EC"/>
</dbReference>
<sequence>MNAICRPDADSTSSTQRRERSSMNSTPSTRLPHVVIVGGGFGGLETAQRLRKSNVRVTIVDRHNYHLFQPLLYQVATGGLSPANIATPLRSIVRKQANCEVLMAEVTDFDVAHQRLMLADGELNYDYLVLAAGATHSYFGHDEWAKFAPGLKTIGDAAEIRRRIYLAFEAAERETDPERRQAKLTFVIVGGGPTGVELAGALSEIAQHTLKHDFRHIQPQDARIMIVEAAPHVLAHYPEDLCERAAEKIRSFGIEVHTHTKVTAINADAVHLSGPNGETIVATETVLWGAGVQANPLGKKLALALGIEVDRGGRLPVNQSCQLAGQDRIFAIGDIASFTDSDGKSLPGLASVAIQQGRYVAKAIPQLTSGESIDETFQYTDRGTMATIGRAAAVALIGKRRFYGLFAWLLWLFVHLMLIVQFQNRMLILVQWAWSYVTFNRSNRIITGEQPVQLISQPGKSASG</sequence>
<evidence type="ECO:0000259" key="10">
    <source>
        <dbReference type="Pfam" id="PF07992"/>
    </source>
</evidence>
<evidence type="ECO:0000256" key="7">
    <source>
        <dbReference type="ARBA" id="ARBA00047599"/>
    </source>
</evidence>
<dbReference type="EC" id="1.6.5.9" evidence="2"/>
<evidence type="ECO:0000256" key="4">
    <source>
        <dbReference type="ARBA" id="ARBA00022827"/>
    </source>
</evidence>
<dbReference type="AlphaFoldDB" id="A0A0J1BHU2"/>
<keyword evidence="6" id="KW-0520">NAD</keyword>
<evidence type="ECO:0000313" key="11">
    <source>
        <dbReference type="EMBL" id="KLU06087.1"/>
    </source>
</evidence>
<dbReference type="PATRIC" id="fig|595434.4.peg.1858"/>
<comment type="catalytic activity">
    <reaction evidence="7">
        <text>a quinone + NADH + H(+) = a quinol + NAD(+)</text>
        <dbReference type="Rhea" id="RHEA:46160"/>
        <dbReference type="ChEBI" id="CHEBI:15378"/>
        <dbReference type="ChEBI" id="CHEBI:24646"/>
        <dbReference type="ChEBI" id="CHEBI:57540"/>
        <dbReference type="ChEBI" id="CHEBI:57945"/>
        <dbReference type="ChEBI" id="CHEBI:132124"/>
        <dbReference type="EC" id="1.6.5.9"/>
    </reaction>
</comment>
<evidence type="ECO:0000256" key="1">
    <source>
        <dbReference type="ARBA" id="ARBA00005272"/>
    </source>
</evidence>
<proteinExistence type="inferred from homology"/>
<evidence type="ECO:0000256" key="6">
    <source>
        <dbReference type="ARBA" id="ARBA00023027"/>
    </source>
</evidence>
<dbReference type="PANTHER" id="PTHR43706">
    <property type="entry name" value="NADH DEHYDROGENASE"/>
    <property type="match status" value="1"/>
</dbReference>
<evidence type="ECO:0000256" key="8">
    <source>
        <dbReference type="SAM" id="MobiDB-lite"/>
    </source>
</evidence>
<keyword evidence="9" id="KW-0812">Transmembrane</keyword>
<evidence type="ECO:0000313" key="12">
    <source>
        <dbReference type="Proteomes" id="UP000036367"/>
    </source>
</evidence>
<feature type="domain" description="FAD/NAD(P)-binding" evidence="10">
    <location>
        <begin position="33"/>
        <end position="357"/>
    </location>
</feature>
<evidence type="ECO:0000256" key="9">
    <source>
        <dbReference type="SAM" id="Phobius"/>
    </source>
</evidence>
<dbReference type="InterPro" id="IPR036188">
    <property type="entry name" value="FAD/NAD-bd_sf"/>
</dbReference>
<reference evidence="11" key="1">
    <citation type="submission" date="2015-05" db="EMBL/GenBank/DDBJ databases">
        <title>Permanent draft genome of Rhodopirellula islandicus K833.</title>
        <authorList>
            <person name="Kizina J."/>
            <person name="Richter M."/>
            <person name="Glockner F.O."/>
            <person name="Harder J."/>
        </authorList>
    </citation>
    <scope>NUCLEOTIDE SEQUENCE [LARGE SCALE GENOMIC DNA]</scope>
    <source>
        <strain evidence="11">K833</strain>
    </source>
</reference>
<dbReference type="PRINTS" id="PR00368">
    <property type="entry name" value="FADPNR"/>
</dbReference>
<dbReference type="SUPFAM" id="SSF51905">
    <property type="entry name" value="FAD/NAD(P)-binding domain"/>
    <property type="match status" value="1"/>
</dbReference>
<evidence type="ECO:0000256" key="5">
    <source>
        <dbReference type="ARBA" id="ARBA00023002"/>
    </source>
</evidence>
<feature type="transmembrane region" description="Helical" evidence="9">
    <location>
        <begin position="402"/>
        <end position="420"/>
    </location>
</feature>
<keyword evidence="9" id="KW-1133">Transmembrane helix</keyword>
<dbReference type="STRING" id="595434.RISK_001938"/>
<dbReference type="PANTHER" id="PTHR43706:SF47">
    <property type="entry name" value="EXTERNAL NADH-UBIQUINONE OXIDOREDUCTASE 1, MITOCHONDRIAL-RELATED"/>
    <property type="match status" value="1"/>
</dbReference>
<keyword evidence="9" id="KW-0472">Membrane</keyword>
<keyword evidence="5 11" id="KW-0560">Oxidoreductase</keyword>
<comment type="similarity">
    <text evidence="1">Belongs to the NADH dehydrogenase family.</text>
</comment>